<comment type="catalytic activity">
    <reaction evidence="28">
        <text>hexanedioyl-CoA + H2O = hexanedioate + CoA + H(+)</text>
        <dbReference type="Rhea" id="RHEA:40583"/>
        <dbReference type="ChEBI" id="CHEBI:15377"/>
        <dbReference type="ChEBI" id="CHEBI:15378"/>
        <dbReference type="ChEBI" id="CHEBI:17128"/>
        <dbReference type="ChEBI" id="CHEBI:57287"/>
        <dbReference type="ChEBI" id="CHEBI:76327"/>
    </reaction>
    <physiologicalReaction direction="left-to-right" evidence="28">
        <dbReference type="Rhea" id="RHEA:40584"/>
    </physiologicalReaction>
</comment>
<reference evidence="55" key="3">
    <citation type="submission" date="2025-09" db="UniProtKB">
        <authorList>
            <consortium name="Ensembl"/>
        </authorList>
    </citation>
    <scope>IDENTIFICATION</scope>
</reference>
<dbReference type="Proteomes" id="UP000472272">
    <property type="component" value="Chromosome 6"/>
</dbReference>
<evidence type="ECO:0000256" key="3">
    <source>
        <dbReference type="ARBA" id="ARBA00006538"/>
    </source>
</evidence>
<evidence type="ECO:0000256" key="47">
    <source>
        <dbReference type="ARBA" id="ARBA00066445"/>
    </source>
</evidence>
<evidence type="ECO:0000313" key="55">
    <source>
        <dbReference type="Ensembl" id="ENSPMRP00000011210.1"/>
    </source>
</evidence>
<evidence type="ECO:0000256" key="43">
    <source>
        <dbReference type="ARBA" id="ARBA00052880"/>
    </source>
</evidence>
<comment type="catalytic activity">
    <reaction evidence="34">
        <text>2,6-dimethylheptanoyl-CoA + H2O = 2,6-dimethylheptanoate + CoA + H(+)</text>
        <dbReference type="Rhea" id="RHEA:59952"/>
        <dbReference type="ChEBI" id="CHEBI:15377"/>
        <dbReference type="ChEBI" id="CHEBI:15378"/>
        <dbReference type="ChEBI" id="CHEBI:57287"/>
        <dbReference type="ChEBI" id="CHEBI:84847"/>
        <dbReference type="ChEBI" id="CHEBI:143533"/>
    </reaction>
    <physiologicalReaction direction="left-to-right" evidence="34">
        <dbReference type="Rhea" id="RHEA:59953"/>
    </physiologicalReaction>
</comment>
<dbReference type="Ensembl" id="ENSPMRT00000011976.1">
    <property type="protein sequence ID" value="ENSPMRP00000011210.1"/>
    <property type="gene ID" value="ENSPMRG00000007481.1"/>
</dbReference>
<dbReference type="GO" id="GO:0009062">
    <property type="term" value="P:fatty acid catabolic process"/>
    <property type="evidence" value="ECO:0007669"/>
    <property type="project" value="TreeGrafter"/>
</dbReference>
<evidence type="ECO:0000256" key="19">
    <source>
        <dbReference type="ARBA" id="ARBA00048180"/>
    </source>
</evidence>
<dbReference type="InterPro" id="IPR049449">
    <property type="entry name" value="TesB_ACOT8-like_N"/>
</dbReference>
<comment type="catalytic activity">
    <reaction evidence="12">
        <text>(5Z,8Z,11Z,14Z)-eicosatetraenoyl-CoA + H2O = (5Z,8Z,11Z,14Z)-eicosatetraenoate + CoA + H(+)</text>
        <dbReference type="Rhea" id="RHEA:40151"/>
        <dbReference type="ChEBI" id="CHEBI:15377"/>
        <dbReference type="ChEBI" id="CHEBI:15378"/>
        <dbReference type="ChEBI" id="CHEBI:32395"/>
        <dbReference type="ChEBI" id="CHEBI:57287"/>
        <dbReference type="ChEBI" id="CHEBI:57368"/>
    </reaction>
    <physiologicalReaction direction="left-to-right" evidence="12">
        <dbReference type="Rhea" id="RHEA:40152"/>
    </physiologicalReaction>
</comment>
<evidence type="ECO:0000256" key="48">
    <source>
        <dbReference type="ARBA" id="ARBA00066473"/>
    </source>
</evidence>
<evidence type="ECO:0000256" key="36">
    <source>
        <dbReference type="ARBA" id="ARBA00052008"/>
    </source>
</evidence>
<evidence type="ECO:0000256" key="10">
    <source>
        <dbReference type="ARBA" id="ARBA00023098"/>
    </source>
</evidence>
<comment type="function">
    <text evidence="44">Catalyzes the hydrolysis of acyl-CoAs into free fatty acids and coenzyme A (CoASH), regulating their respective intracellular levels. Displays no strong substrate specificity with respect to the carboxylic acid moiety of Acyl-CoAs. Hydrolyzes medium length (C2 to C20) straight-chain, saturated and unsaturated acyl-CoAS but is inactive towards substrates with longer aliphatic chains. Moreover, it catalyzes the hydrolysis of CoA esters of bile acids, such as choloyl-CoA and chenodeoxycholoyl-CoA and competes with bile acid CoA:amino acid N-acyltransferase (BAAT). Is also able to hydrolyze CoA esters of dicarboxylic acids. It is involved in the metabolic regulation of peroxisome proliferation.</text>
</comment>
<dbReference type="EC" id="3.1.2.11" evidence="48"/>
<sequence length="575" mass="64664">MGLLLHDPAARLCFYFHSIKKKQRQQCNKSLADGFISVLQTNETKMATSHKVAKPKYVSLTGDNLSEWLCPLKDRPLVWKNTRNKMSSLASPPFLKTSQASCWELLLGEIQMSWALTPDSCESVLQGSDLQCREQELCGPDLTPHYPPCPHRSPYSMLKETKNRNQGRQKGTIFWGITSRRCLSPSGRHYWVPVTQRLFGGQIVGQALVAAAKAVSEDVQVHSLHCYFVRAGDPTVPVLYQVERTRTGKSFSVRSVKAIQHGKPILICQASFQQDQPSPVKHQFHMPDVPLPEELLTQEELIQKYLQDPNLLDRYRQGLNKMLAQEVPIEIKPVNPPDVFHRRPQEPKQLLWVRARGHIGECDMKLHCCVAAYISDYAFLQTALFPHQHYRVSFMVSLDHSMWFHAPFRADHWMLYECESPWAGRCQAGSGGGGCVGKRRLRAVLRHSRQSSATALLLLSLTRRGVPGPGARAPVAQGRRLGCQLRSGRRHPREGAALRQQAIVRKRAVLLGGAAPVDLGRPCRPHAGTAAALEPDGSQLVWADFAQRPTNRSTDEHPFYWVKGVTRLALGFPCR</sequence>
<comment type="catalytic activity">
    <reaction evidence="31">
        <text>octadecanoyl-CoA + H2O = octadecanoate + CoA + H(+)</text>
        <dbReference type="Rhea" id="RHEA:30139"/>
        <dbReference type="ChEBI" id="CHEBI:15377"/>
        <dbReference type="ChEBI" id="CHEBI:15378"/>
        <dbReference type="ChEBI" id="CHEBI:25629"/>
        <dbReference type="ChEBI" id="CHEBI:57287"/>
        <dbReference type="ChEBI" id="CHEBI:57394"/>
    </reaction>
    <physiologicalReaction direction="left-to-right" evidence="31">
        <dbReference type="Rhea" id="RHEA:30140"/>
    </physiologicalReaction>
</comment>
<comment type="catalytic activity">
    <reaction evidence="40">
        <text>3alpha,7alpha,12alpha-trihydroxy-5beta-cholestan-26-oyl-CoA + H2O = 3alpha,7alpha,12alpha-trihydroxy-5beta-cholestan-26-oate + CoA + H(+)</text>
        <dbReference type="Rhea" id="RHEA:59936"/>
        <dbReference type="ChEBI" id="CHEBI:15377"/>
        <dbReference type="ChEBI" id="CHEBI:15378"/>
        <dbReference type="ChEBI" id="CHEBI:57287"/>
        <dbReference type="ChEBI" id="CHEBI:63001"/>
        <dbReference type="ChEBI" id="CHEBI:85674"/>
    </reaction>
    <physiologicalReaction direction="left-to-right" evidence="40">
        <dbReference type="Rhea" id="RHEA:59937"/>
    </physiologicalReaction>
</comment>
<dbReference type="Pfam" id="PF13622">
    <property type="entry name" value="4HBT_3"/>
    <property type="match status" value="1"/>
</dbReference>
<dbReference type="GO" id="GO:0047994">
    <property type="term" value="F:hydroxymethylglutaryl-CoA hydrolase activity"/>
    <property type="evidence" value="ECO:0007669"/>
    <property type="project" value="UniProtKB-EC"/>
</dbReference>
<keyword evidence="6" id="KW-0719">Serine esterase</keyword>
<protein>
    <recommendedName>
        <fullName evidence="49">Acyl-coenzyme A thioesterase 8</fullName>
        <ecNumber evidence="5">3.1.2.1</ecNumber>
        <ecNumber evidence="48">3.1.2.11</ecNumber>
        <ecNumber evidence="14">3.1.2.2</ecNumber>
        <ecNumber evidence="47">3.1.2.27</ecNumber>
        <ecNumber evidence="46">3.1.2.3</ecNumber>
        <ecNumber evidence="45">3.1.2.5</ecNumber>
    </recommendedName>
    <alternativeName>
        <fullName evidence="50">Choloyl-coenzyme A thioesterase</fullName>
    </alternativeName>
    <alternativeName>
        <fullName evidence="52">Peroxisomal acyl-coenzyme A thioester hydrolase 1</fullName>
    </alternativeName>
    <alternativeName>
        <fullName evidence="51">Peroxisomal long-chain acyl-CoA thioesterase 1</fullName>
    </alternativeName>
</protein>
<evidence type="ECO:0000256" key="14">
    <source>
        <dbReference type="ARBA" id="ARBA00038848"/>
    </source>
</evidence>
<comment type="catalytic activity">
    <reaction evidence="24">
        <text>(9Z)-tetradecenoyl-CoA + H2O = (9Z)-tetradecenoate + CoA + H(+)</text>
        <dbReference type="Rhea" id="RHEA:40135"/>
        <dbReference type="ChEBI" id="CHEBI:15377"/>
        <dbReference type="ChEBI" id="CHEBI:15378"/>
        <dbReference type="ChEBI" id="CHEBI:32370"/>
        <dbReference type="ChEBI" id="CHEBI:57287"/>
        <dbReference type="ChEBI" id="CHEBI:65060"/>
    </reaction>
    <physiologicalReaction direction="left-to-right" evidence="24">
        <dbReference type="Rhea" id="RHEA:40136"/>
    </physiologicalReaction>
</comment>
<feature type="domain" description="Acyl-CoA thioesterase 2 C-terminal" evidence="53">
    <location>
        <begin position="348"/>
        <end position="423"/>
    </location>
</feature>
<evidence type="ECO:0000256" key="45">
    <source>
        <dbReference type="ARBA" id="ARBA00066312"/>
    </source>
</evidence>
<evidence type="ECO:0000256" key="46">
    <source>
        <dbReference type="ARBA" id="ARBA00066314"/>
    </source>
</evidence>
<comment type="subunit">
    <text evidence="4">Homodimer.</text>
</comment>
<evidence type="ECO:0000256" key="35">
    <source>
        <dbReference type="ARBA" id="ARBA00051757"/>
    </source>
</evidence>
<comment type="catalytic activity">
    <reaction evidence="32">
        <text>glutaryl-CoA + H2O = glutarate + CoA + H(+)</text>
        <dbReference type="Rhea" id="RHEA:40575"/>
        <dbReference type="ChEBI" id="CHEBI:15377"/>
        <dbReference type="ChEBI" id="CHEBI:15378"/>
        <dbReference type="ChEBI" id="CHEBI:30921"/>
        <dbReference type="ChEBI" id="CHEBI:57287"/>
        <dbReference type="ChEBI" id="CHEBI:57378"/>
    </reaction>
    <physiologicalReaction direction="left-to-right" evidence="32">
        <dbReference type="Rhea" id="RHEA:40576"/>
    </physiologicalReaction>
</comment>
<dbReference type="GO" id="GO:0006637">
    <property type="term" value="P:acyl-CoA metabolic process"/>
    <property type="evidence" value="ECO:0007669"/>
    <property type="project" value="InterPro"/>
</dbReference>
<keyword evidence="11" id="KW-0576">Peroxisome</keyword>
<evidence type="ECO:0000256" key="23">
    <source>
        <dbReference type="ARBA" id="ARBA00050576"/>
    </source>
</evidence>
<evidence type="ECO:0000256" key="42">
    <source>
        <dbReference type="ARBA" id="ARBA00052821"/>
    </source>
</evidence>
<dbReference type="InterPro" id="IPR003703">
    <property type="entry name" value="Acyl_CoA_thio"/>
</dbReference>
<organism evidence="55 56">
    <name type="scientific">Podarcis muralis</name>
    <name type="common">Wall lizard</name>
    <name type="synonym">Lacerta muralis</name>
    <dbReference type="NCBI Taxonomy" id="64176"/>
    <lineage>
        <taxon>Eukaryota</taxon>
        <taxon>Metazoa</taxon>
        <taxon>Chordata</taxon>
        <taxon>Craniata</taxon>
        <taxon>Vertebrata</taxon>
        <taxon>Euteleostomi</taxon>
        <taxon>Lepidosauria</taxon>
        <taxon>Squamata</taxon>
        <taxon>Bifurcata</taxon>
        <taxon>Unidentata</taxon>
        <taxon>Episquamata</taxon>
        <taxon>Laterata</taxon>
        <taxon>Lacertibaenia</taxon>
        <taxon>Lacertidae</taxon>
        <taxon>Podarcis</taxon>
    </lineage>
</organism>
<evidence type="ECO:0000256" key="50">
    <source>
        <dbReference type="ARBA" id="ARBA00081170"/>
    </source>
</evidence>
<evidence type="ECO:0000256" key="24">
    <source>
        <dbReference type="ARBA" id="ARBA00050783"/>
    </source>
</evidence>
<dbReference type="GO" id="GO:0047603">
    <property type="term" value="F:acetoacetyl-CoA hydrolase activity"/>
    <property type="evidence" value="ECO:0007669"/>
    <property type="project" value="UniProtKB-EC"/>
</dbReference>
<evidence type="ECO:0000256" key="37">
    <source>
        <dbReference type="ARBA" id="ARBA00052034"/>
    </source>
</evidence>
<evidence type="ECO:0000256" key="49">
    <source>
        <dbReference type="ARBA" id="ARBA00068564"/>
    </source>
</evidence>
<dbReference type="GO" id="GO:0003986">
    <property type="term" value="F:acetyl-CoA hydrolase activity"/>
    <property type="evidence" value="ECO:0007669"/>
    <property type="project" value="UniProtKB-EC"/>
</dbReference>
<dbReference type="EC" id="3.1.2.3" evidence="46"/>
<evidence type="ECO:0000259" key="54">
    <source>
        <dbReference type="Pfam" id="PF13622"/>
    </source>
</evidence>
<dbReference type="GO" id="GO:0007031">
    <property type="term" value="P:peroxisome organization"/>
    <property type="evidence" value="ECO:0007669"/>
    <property type="project" value="UniProtKB-KW"/>
</dbReference>
<dbReference type="GeneTree" id="ENSGT00390000004207"/>
<evidence type="ECO:0000256" key="11">
    <source>
        <dbReference type="ARBA" id="ARBA00023140"/>
    </source>
</evidence>
<name>A0A670IGM1_PODMU</name>
<comment type="catalytic activity">
    <reaction evidence="41">
        <text>propanoyl-CoA + H2O = propanoate + CoA + H(+)</text>
        <dbReference type="Rhea" id="RHEA:40103"/>
        <dbReference type="ChEBI" id="CHEBI:15377"/>
        <dbReference type="ChEBI" id="CHEBI:15378"/>
        <dbReference type="ChEBI" id="CHEBI:17272"/>
        <dbReference type="ChEBI" id="CHEBI:57287"/>
        <dbReference type="ChEBI" id="CHEBI:57392"/>
    </reaction>
    <physiologicalReaction direction="left-to-right" evidence="41">
        <dbReference type="Rhea" id="RHEA:40104"/>
    </physiologicalReaction>
</comment>
<evidence type="ECO:0000256" key="15">
    <source>
        <dbReference type="ARBA" id="ARBA00047588"/>
    </source>
</evidence>
<proteinExistence type="inferred from homology"/>
<dbReference type="GO" id="GO:0005782">
    <property type="term" value="C:peroxisomal matrix"/>
    <property type="evidence" value="ECO:0007669"/>
    <property type="project" value="UniProtKB-SubCell"/>
</dbReference>
<evidence type="ECO:0000256" key="32">
    <source>
        <dbReference type="ARBA" id="ARBA00051487"/>
    </source>
</evidence>
<evidence type="ECO:0000256" key="25">
    <source>
        <dbReference type="ARBA" id="ARBA00051113"/>
    </source>
</evidence>
<evidence type="ECO:0000259" key="53">
    <source>
        <dbReference type="Pfam" id="PF02551"/>
    </source>
</evidence>
<evidence type="ECO:0000256" key="17">
    <source>
        <dbReference type="ARBA" id="ARBA00047969"/>
    </source>
</evidence>
<feature type="domain" description="Acyl-CoA thioesterase-like N-terminal HotDog" evidence="54">
    <location>
        <begin position="190"/>
        <end position="273"/>
    </location>
</feature>
<dbReference type="Pfam" id="PF02551">
    <property type="entry name" value="Acyl_CoA_thio"/>
    <property type="match status" value="1"/>
</dbReference>
<evidence type="ECO:0000256" key="21">
    <source>
        <dbReference type="ARBA" id="ARBA00050280"/>
    </source>
</evidence>
<gene>
    <name evidence="55" type="primary">ACOT8</name>
</gene>
<comment type="catalytic activity">
    <reaction evidence="38">
        <text>malonyl-CoA + H2O = malonate + CoA + H(+)</text>
        <dbReference type="Rhea" id="RHEA:40219"/>
        <dbReference type="ChEBI" id="CHEBI:15377"/>
        <dbReference type="ChEBI" id="CHEBI:15378"/>
        <dbReference type="ChEBI" id="CHEBI:15792"/>
        <dbReference type="ChEBI" id="CHEBI:57287"/>
        <dbReference type="ChEBI" id="CHEBI:57384"/>
    </reaction>
    <physiologicalReaction direction="left-to-right" evidence="38">
        <dbReference type="Rhea" id="RHEA:40220"/>
    </physiologicalReaction>
</comment>
<dbReference type="GO" id="GO:0033882">
    <property type="term" value="F:choloyl-CoA hydrolase activity"/>
    <property type="evidence" value="ECO:0007669"/>
    <property type="project" value="UniProtKB-EC"/>
</dbReference>
<evidence type="ECO:0000256" key="20">
    <source>
        <dbReference type="ARBA" id="ARBA00050199"/>
    </source>
</evidence>
<evidence type="ECO:0000256" key="12">
    <source>
        <dbReference type="ARBA" id="ARBA00035852"/>
    </source>
</evidence>
<evidence type="ECO:0000256" key="29">
    <source>
        <dbReference type="ARBA" id="ARBA00051360"/>
    </source>
</evidence>
<evidence type="ECO:0000256" key="39">
    <source>
        <dbReference type="ARBA" id="ARBA00052112"/>
    </source>
</evidence>
<dbReference type="SUPFAM" id="SSF54637">
    <property type="entry name" value="Thioesterase/thiol ester dehydrase-isomerase"/>
    <property type="match status" value="2"/>
</dbReference>
<dbReference type="CDD" id="cd03444">
    <property type="entry name" value="Thioesterase_II_repeat1"/>
    <property type="match status" value="1"/>
</dbReference>
<dbReference type="EC" id="3.1.2.1" evidence="5"/>
<dbReference type="InterPro" id="IPR025652">
    <property type="entry name" value="TesB_C"/>
</dbReference>
<evidence type="ECO:0000256" key="8">
    <source>
        <dbReference type="ARBA" id="ARBA00022801"/>
    </source>
</evidence>
<dbReference type="GO" id="GO:0047617">
    <property type="term" value="F:fatty acyl-CoA hydrolase activity"/>
    <property type="evidence" value="ECO:0007669"/>
    <property type="project" value="InterPro"/>
</dbReference>
<comment type="catalytic activity">
    <reaction evidence="1">
        <text>butanoyl-CoA + H2O = butanoate + CoA + H(+)</text>
        <dbReference type="Rhea" id="RHEA:40111"/>
        <dbReference type="ChEBI" id="CHEBI:15377"/>
        <dbReference type="ChEBI" id="CHEBI:15378"/>
        <dbReference type="ChEBI" id="CHEBI:17968"/>
        <dbReference type="ChEBI" id="CHEBI:57287"/>
        <dbReference type="ChEBI" id="CHEBI:57371"/>
    </reaction>
    <physiologicalReaction direction="left-to-right" evidence="1">
        <dbReference type="Rhea" id="RHEA:40112"/>
    </physiologicalReaction>
</comment>
<evidence type="ECO:0000313" key="56">
    <source>
        <dbReference type="Proteomes" id="UP000472272"/>
    </source>
</evidence>
<dbReference type="AlphaFoldDB" id="A0A670IGM1"/>
<comment type="catalytic activity">
    <reaction evidence="13">
        <text>(9Z)-octadecenoyl-CoA + H2O = (9Z)-octadecenoate + CoA + H(+)</text>
        <dbReference type="Rhea" id="RHEA:40139"/>
        <dbReference type="ChEBI" id="CHEBI:15377"/>
        <dbReference type="ChEBI" id="CHEBI:15378"/>
        <dbReference type="ChEBI" id="CHEBI:30823"/>
        <dbReference type="ChEBI" id="CHEBI:57287"/>
        <dbReference type="ChEBI" id="CHEBI:57387"/>
    </reaction>
    <physiologicalReaction direction="left-to-right" evidence="13">
        <dbReference type="Rhea" id="RHEA:40140"/>
    </physiologicalReaction>
</comment>
<dbReference type="InterPro" id="IPR042171">
    <property type="entry name" value="Acyl-CoA_hotdog"/>
</dbReference>
<dbReference type="Gene3D" id="2.40.160.210">
    <property type="entry name" value="Acyl-CoA thioesterase, double hotdog domain"/>
    <property type="match status" value="1"/>
</dbReference>
<comment type="catalytic activity">
    <reaction evidence="30">
        <text>prostaglandin F2alpha-CoA + H2O = prostaglandin F2alpha + CoA + H(+)</text>
        <dbReference type="Rhea" id="RHEA:59948"/>
        <dbReference type="ChEBI" id="CHEBI:15377"/>
        <dbReference type="ChEBI" id="CHEBI:15378"/>
        <dbReference type="ChEBI" id="CHEBI:57287"/>
        <dbReference type="ChEBI" id="CHEBI:57404"/>
        <dbReference type="ChEBI" id="CHEBI:143532"/>
    </reaction>
    <physiologicalReaction direction="left-to-right" evidence="30">
        <dbReference type="Rhea" id="RHEA:59949"/>
    </physiologicalReaction>
</comment>
<dbReference type="EC" id="3.1.2.27" evidence="47"/>
<keyword evidence="7" id="KW-0962">Peroxisome biogenesis</keyword>
<reference evidence="55" key="2">
    <citation type="submission" date="2025-08" db="UniProtKB">
        <authorList>
            <consortium name="Ensembl"/>
        </authorList>
    </citation>
    <scope>IDENTIFICATION</scope>
</reference>
<evidence type="ECO:0000256" key="13">
    <source>
        <dbReference type="ARBA" id="ARBA00037002"/>
    </source>
</evidence>
<comment type="catalytic activity">
    <reaction evidence="23">
        <text>decanedioyl-CoA + H2O = decanedioate + CoA + H(+)</text>
        <dbReference type="Rhea" id="RHEA:40591"/>
        <dbReference type="ChEBI" id="CHEBI:15377"/>
        <dbReference type="ChEBI" id="CHEBI:15378"/>
        <dbReference type="ChEBI" id="CHEBI:57287"/>
        <dbReference type="ChEBI" id="CHEBI:76283"/>
        <dbReference type="ChEBI" id="CHEBI:76316"/>
    </reaction>
    <physiologicalReaction direction="left-to-right" evidence="23">
        <dbReference type="Rhea" id="RHEA:40592"/>
    </physiologicalReaction>
</comment>
<evidence type="ECO:0000256" key="9">
    <source>
        <dbReference type="ARBA" id="ARBA00022832"/>
    </source>
</evidence>
<evidence type="ECO:0000256" key="16">
    <source>
        <dbReference type="ARBA" id="ARBA00047734"/>
    </source>
</evidence>
<evidence type="ECO:0000256" key="1">
    <source>
        <dbReference type="ARBA" id="ARBA00000295"/>
    </source>
</evidence>
<comment type="similarity">
    <text evidence="3">Belongs to the C/M/P thioester hydrolase family.</text>
</comment>
<keyword evidence="8" id="KW-0378">Hydrolase</keyword>
<dbReference type="EC" id="3.1.2.2" evidence="14"/>
<dbReference type="GO" id="GO:0004778">
    <property type="term" value="F:succinyl-CoA hydrolase activity"/>
    <property type="evidence" value="ECO:0007669"/>
    <property type="project" value="UniProtKB-EC"/>
</dbReference>
<dbReference type="FunFam" id="2.40.160.210:FF:000002">
    <property type="entry name" value="acyl-coenzyme A thioesterase 8"/>
    <property type="match status" value="1"/>
</dbReference>
<comment type="catalytic activity">
    <reaction evidence="25">
        <text>octanedioyl-CoA + H2O = octanedioate + CoA + H(+)</text>
        <dbReference type="Rhea" id="RHEA:40587"/>
        <dbReference type="ChEBI" id="CHEBI:15377"/>
        <dbReference type="ChEBI" id="CHEBI:15378"/>
        <dbReference type="ChEBI" id="CHEBI:57287"/>
        <dbReference type="ChEBI" id="CHEBI:76282"/>
        <dbReference type="ChEBI" id="CHEBI:76317"/>
    </reaction>
    <physiologicalReaction direction="left-to-right" evidence="25">
        <dbReference type="Rhea" id="RHEA:40588"/>
    </physiologicalReaction>
</comment>
<comment type="catalytic activity">
    <reaction evidence="43">
        <text>acetyl-CoA + H2O = acetate + CoA + H(+)</text>
        <dbReference type="Rhea" id="RHEA:20289"/>
        <dbReference type="ChEBI" id="CHEBI:15377"/>
        <dbReference type="ChEBI" id="CHEBI:15378"/>
        <dbReference type="ChEBI" id="CHEBI:30089"/>
        <dbReference type="ChEBI" id="CHEBI:57287"/>
        <dbReference type="ChEBI" id="CHEBI:57288"/>
        <dbReference type="EC" id="3.1.2.1"/>
    </reaction>
    <physiologicalReaction direction="left-to-right" evidence="43">
        <dbReference type="Rhea" id="RHEA:20290"/>
    </physiologicalReaction>
</comment>
<evidence type="ECO:0000256" key="41">
    <source>
        <dbReference type="ARBA" id="ARBA00052772"/>
    </source>
</evidence>
<comment type="catalytic activity">
    <reaction evidence="37">
        <text>eicosanoyl-CoA + H2O = eicosanoate + CoA + H(+)</text>
        <dbReference type="Rhea" id="RHEA:40147"/>
        <dbReference type="ChEBI" id="CHEBI:15377"/>
        <dbReference type="ChEBI" id="CHEBI:15378"/>
        <dbReference type="ChEBI" id="CHEBI:32360"/>
        <dbReference type="ChEBI" id="CHEBI:57287"/>
        <dbReference type="ChEBI" id="CHEBI:57380"/>
    </reaction>
    <physiologicalReaction direction="left-to-right" evidence="37">
        <dbReference type="Rhea" id="RHEA:40148"/>
    </physiologicalReaction>
</comment>
<evidence type="ECO:0000256" key="33">
    <source>
        <dbReference type="ARBA" id="ARBA00051522"/>
    </source>
</evidence>
<evidence type="ECO:0000256" key="26">
    <source>
        <dbReference type="ARBA" id="ARBA00051162"/>
    </source>
</evidence>
<evidence type="ECO:0000256" key="2">
    <source>
        <dbReference type="ARBA" id="ARBA00004253"/>
    </source>
</evidence>
<comment type="catalytic activity">
    <reaction evidence="39">
        <text>4,8-dimethylnonanoyl-CoA + H2O = 4,8-dimethylnonanoate + CoA + H(+)</text>
        <dbReference type="Rhea" id="RHEA:40223"/>
        <dbReference type="ChEBI" id="CHEBI:15377"/>
        <dbReference type="ChEBI" id="CHEBI:15378"/>
        <dbReference type="ChEBI" id="CHEBI:57287"/>
        <dbReference type="ChEBI" id="CHEBI:77061"/>
        <dbReference type="ChEBI" id="CHEBI:77063"/>
    </reaction>
    <physiologicalReaction direction="left-to-right" evidence="39">
        <dbReference type="Rhea" id="RHEA:40224"/>
    </physiologicalReaction>
</comment>
<evidence type="ECO:0000256" key="18">
    <source>
        <dbReference type="ARBA" id="ARBA00048074"/>
    </source>
</evidence>
<evidence type="ECO:0000256" key="40">
    <source>
        <dbReference type="ARBA" id="ARBA00052155"/>
    </source>
</evidence>
<evidence type="ECO:0000256" key="6">
    <source>
        <dbReference type="ARBA" id="ARBA00022487"/>
    </source>
</evidence>
<evidence type="ECO:0000256" key="5">
    <source>
        <dbReference type="ARBA" id="ARBA00011920"/>
    </source>
</evidence>
<evidence type="ECO:0000256" key="30">
    <source>
        <dbReference type="ARBA" id="ARBA00051390"/>
    </source>
</evidence>
<evidence type="ECO:0000256" key="7">
    <source>
        <dbReference type="ARBA" id="ARBA00022593"/>
    </source>
</evidence>
<evidence type="ECO:0000256" key="51">
    <source>
        <dbReference type="ARBA" id="ARBA00081380"/>
    </source>
</evidence>
<comment type="catalytic activity">
    <reaction evidence="27">
        <text>chenodeoxycholoyl-CoA + H2O = chenodeoxycholate + CoA + H(+)</text>
        <dbReference type="Rhea" id="RHEA:31511"/>
        <dbReference type="ChEBI" id="CHEBI:15377"/>
        <dbReference type="ChEBI" id="CHEBI:15378"/>
        <dbReference type="ChEBI" id="CHEBI:36234"/>
        <dbReference type="ChEBI" id="CHEBI:57287"/>
        <dbReference type="ChEBI" id="CHEBI:62989"/>
        <dbReference type="EC" id="3.1.2.27"/>
    </reaction>
    <physiologicalReaction direction="left-to-right" evidence="27">
        <dbReference type="Rhea" id="RHEA:31512"/>
    </physiologicalReaction>
</comment>
<comment type="catalytic activity">
    <reaction evidence="19">
        <text>tetradecanoyl-CoA + H2O = tetradecanoate + CoA + H(+)</text>
        <dbReference type="Rhea" id="RHEA:40119"/>
        <dbReference type="ChEBI" id="CHEBI:15377"/>
        <dbReference type="ChEBI" id="CHEBI:15378"/>
        <dbReference type="ChEBI" id="CHEBI:30807"/>
        <dbReference type="ChEBI" id="CHEBI:57287"/>
        <dbReference type="ChEBI" id="CHEBI:57385"/>
    </reaction>
    <physiologicalReaction direction="left-to-right" evidence="19">
        <dbReference type="Rhea" id="RHEA:40120"/>
    </physiologicalReaction>
</comment>
<comment type="catalytic activity">
    <reaction evidence="33">
        <text>choloyl-CoA + H2O = cholate + CoA + H(+)</text>
        <dbReference type="Rhea" id="RHEA:14541"/>
        <dbReference type="ChEBI" id="CHEBI:15377"/>
        <dbReference type="ChEBI" id="CHEBI:15378"/>
        <dbReference type="ChEBI" id="CHEBI:29747"/>
        <dbReference type="ChEBI" id="CHEBI:57287"/>
        <dbReference type="ChEBI" id="CHEBI:57373"/>
        <dbReference type="EC" id="3.1.2.27"/>
    </reaction>
    <physiologicalReaction direction="left-to-right" evidence="33">
        <dbReference type="Rhea" id="RHEA:14542"/>
    </physiologicalReaction>
</comment>
<evidence type="ECO:0000256" key="44">
    <source>
        <dbReference type="ARBA" id="ARBA00057463"/>
    </source>
</evidence>
<comment type="catalytic activity">
    <reaction evidence="20">
        <text>hexanoyl-CoA + H2O = hexanoate + CoA + H(+)</text>
        <dbReference type="Rhea" id="RHEA:40115"/>
        <dbReference type="ChEBI" id="CHEBI:15377"/>
        <dbReference type="ChEBI" id="CHEBI:15378"/>
        <dbReference type="ChEBI" id="CHEBI:17120"/>
        <dbReference type="ChEBI" id="CHEBI:57287"/>
        <dbReference type="ChEBI" id="CHEBI:62620"/>
    </reaction>
    <physiologicalReaction direction="left-to-right" evidence="20">
        <dbReference type="Rhea" id="RHEA:40116"/>
    </physiologicalReaction>
</comment>
<comment type="catalytic activity">
    <reaction evidence="16">
        <text>hexadecanoyl-CoA + H2O = hexadecanoate + CoA + H(+)</text>
        <dbReference type="Rhea" id="RHEA:16645"/>
        <dbReference type="ChEBI" id="CHEBI:7896"/>
        <dbReference type="ChEBI" id="CHEBI:15377"/>
        <dbReference type="ChEBI" id="CHEBI:15378"/>
        <dbReference type="ChEBI" id="CHEBI:57287"/>
        <dbReference type="ChEBI" id="CHEBI:57379"/>
        <dbReference type="EC" id="3.1.2.2"/>
    </reaction>
    <physiologicalReaction direction="left-to-right" evidence="16">
        <dbReference type="Rhea" id="RHEA:16646"/>
    </physiologicalReaction>
</comment>
<evidence type="ECO:0000256" key="4">
    <source>
        <dbReference type="ARBA" id="ARBA00011738"/>
    </source>
</evidence>
<dbReference type="EC" id="3.1.2.5" evidence="45"/>
<accession>A0A670IGM1</accession>
<keyword evidence="10" id="KW-0443">Lipid metabolism</keyword>
<evidence type="ECO:0000256" key="22">
    <source>
        <dbReference type="ARBA" id="ARBA00050352"/>
    </source>
</evidence>
<evidence type="ECO:0000256" key="28">
    <source>
        <dbReference type="ARBA" id="ARBA00051261"/>
    </source>
</evidence>
<keyword evidence="9" id="KW-0276">Fatty acid metabolism</keyword>
<comment type="subcellular location">
    <subcellularLocation>
        <location evidence="2">Peroxisome matrix</location>
    </subcellularLocation>
</comment>
<dbReference type="PANTHER" id="PTHR11066:SF34">
    <property type="entry name" value="ACYL-COENZYME A THIOESTERASE 8"/>
    <property type="match status" value="1"/>
</dbReference>
<comment type="catalytic activity">
    <reaction evidence="18">
        <text>dodecanoyl-CoA + H2O = dodecanoate + CoA + H(+)</text>
        <dbReference type="Rhea" id="RHEA:30135"/>
        <dbReference type="ChEBI" id="CHEBI:15377"/>
        <dbReference type="ChEBI" id="CHEBI:15378"/>
        <dbReference type="ChEBI" id="CHEBI:18262"/>
        <dbReference type="ChEBI" id="CHEBI:57287"/>
        <dbReference type="ChEBI" id="CHEBI:57375"/>
    </reaction>
    <physiologicalReaction direction="left-to-right" evidence="18">
        <dbReference type="Rhea" id="RHEA:30136"/>
    </physiologicalReaction>
</comment>
<comment type="catalytic activity">
    <reaction evidence="26">
        <text>2-methyloctadecanoyl-CoA + H2O = 2-methyloctadecanoate + CoA + H(+)</text>
        <dbReference type="Rhea" id="RHEA:59940"/>
        <dbReference type="ChEBI" id="CHEBI:15377"/>
        <dbReference type="ChEBI" id="CHEBI:15378"/>
        <dbReference type="ChEBI" id="CHEBI:57287"/>
        <dbReference type="ChEBI" id="CHEBI:143530"/>
        <dbReference type="ChEBI" id="CHEBI:143531"/>
    </reaction>
    <physiologicalReaction direction="left-to-right" evidence="26">
        <dbReference type="Rhea" id="RHEA:59941"/>
    </physiologicalReaction>
</comment>
<dbReference type="CDD" id="cd03445">
    <property type="entry name" value="Thioesterase_II_repeat2"/>
    <property type="match status" value="1"/>
</dbReference>
<comment type="catalytic activity">
    <reaction evidence="29">
        <text>(3S)-3-hydroxy-3-methylglutaryl-CoA + H2O = 3-hydroxy-3-methylglutarate + CoA + H(+)</text>
        <dbReference type="Rhea" id="RHEA:16305"/>
        <dbReference type="ChEBI" id="CHEBI:15377"/>
        <dbReference type="ChEBI" id="CHEBI:15378"/>
        <dbReference type="ChEBI" id="CHEBI:17325"/>
        <dbReference type="ChEBI" id="CHEBI:43074"/>
        <dbReference type="ChEBI" id="CHEBI:57287"/>
        <dbReference type="EC" id="3.1.2.5"/>
    </reaction>
    <physiologicalReaction direction="left-to-right" evidence="29">
        <dbReference type="Rhea" id="RHEA:16306"/>
    </physiologicalReaction>
</comment>
<comment type="catalytic activity">
    <reaction evidence="36">
        <text>dodecanedioyl-CoA + H2O = dodecanedioate + CoA + H(+)</text>
        <dbReference type="Rhea" id="RHEA:40595"/>
        <dbReference type="ChEBI" id="CHEBI:15377"/>
        <dbReference type="ChEBI" id="CHEBI:15378"/>
        <dbReference type="ChEBI" id="CHEBI:57287"/>
        <dbReference type="ChEBI" id="CHEBI:76273"/>
        <dbReference type="ChEBI" id="CHEBI:76315"/>
    </reaction>
    <physiologicalReaction direction="left-to-right" evidence="36">
        <dbReference type="Rhea" id="RHEA:40596"/>
    </physiologicalReaction>
</comment>
<evidence type="ECO:0000256" key="38">
    <source>
        <dbReference type="ARBA" id="ARBA00052089"/>
    </source>
</evidence>
<comment type="catalytic activity">
    <reaction evidence="17">
        <text>decanoyl-CoA + H2O = decanoate + CoA + H(+)</text>
        <dbReference type="Rhea" id="RHEA:40059"/>
        <dbReference type="ChEBI" id="CHEBI:15377"/>
        <dbReference type="ChEBI" id="CHEBI:15378"/>
        <dbReference type="ChEBI" id="CHEBI:27689"/>
        <dbReference type="ChEBI" id="CHEBI:57287"/>
        <dbReference type="ChEBI" id="CHEBI:61430"/>
    </reaction>
    <physiologicalReaction direction="left-to-right" evidence="17">
        <dbReference type="Rhea" id="RHEA:40060"/>
    </physiologicalReaction>
</comment>
<evidence type="ECO:0000256" key="52">
    <source>
        <dbReference type="ARBA" id="ARBA00081859"/>
    </source>
</evidence>
<comment type="catalytic activity">
    <reaction evidence="21">
        <text>acetoacetyl-CoA + H2O = acetoacetate + CoA + H(+)</text>
        <dbReference type="Rhea" id="RHEA:15673"/>
        <dbReference type="ChEBI" id="CHEBI:13705"/>
        <dbReference type="ChEBI" id="CHEBI:15377"/>
        <dbReference type="ChEBI" id="CHEBI:15378"/>
        <dbReference type="ChEBI" id="CHEBI:57286"/>
        <dbReference type="ChEBI" id="CHEBI:57287"/>
        <dbReference type="EC" id="3.1.2.11"/>
    </reaction>
    <physiologicalReaction direction="left-to-right" evidence="21">
        <dbReference type="Rhea" id="RHEA:15674"/>
    </physiologicalReaction>
</comment>
<evidence type="ECO:0000256" key="31">
    <source>
        <dbReference type="ARBA" id="ARBA00051478"/>
    </source>
</evidence>
<comment type="catalytic activity">
    <reaction evidence="42">
        <text>succinyl-CoA + H2O = succinate + CoA + H(+)</text>
        <dbReference type="Rhea" id="RHEA:11516"/>
        <dbReference type="ChEBI" id="CHEBI:15377"/>
        <dbReference type="ChEBI" id="CHEBI:15378"/>
        <dbReference type="ChEBI" id="CHEBI:30031"/>
        <dbReference type="ChEBI" id="CHEBI:57287"/>
        <dbReference type="ChEBI" id="CHEBI:57292"/>
        <dbReference type="EC" id="3.1.2.3"/>
    </reaction>
    <physiologicalReaction direction="left-to-right" evidence="42">
        <dbReference type="Rhea" id="RHEA:11517"/>
    </physiologicalReaction>
</comment>
<evidence type="ECO:0000256" key="27">
    <source>
        <dbReference type="ARBA" id="ARBA00051199"/>
    </source>
</evidence>
<keyword evidence="56" id="KW-1185">Reference proteome</keyword>
<reference evidence="55 56" key="1">
    <citation type="journal article" date="2019" name="Proc. Natl. Acad. Sci. U.S.A.">
        <title>Regulatory changes in pterin and carotenoid genes underlie balanced color polymorphisms in the wall lizard.</title>
        <authorList>
            <person name="Andrade P."/>
            <person name="Pinho C."/>
            <person name="Perez I de Lanuza G."/>
            <person name="Afonso S."/>
            <person name="Brejcha J."/>
            <person name="Rubin C.J."/>
            <person name="Wallerman O."/>
            <person name="Pereira P."/>
            <person name="Sabatino S.J."/>
            <person name="Bellati A."/>
            <person name="Pellitteri-Rosa D."/>
            <person name="Bosakova Z."/>
            <person name="Bunikis I."/>
            <person name="Carretero M.A."/>
            <person name="Feiner N."/>
            <person name="Marsik P."/>
            <person name="Pauperio F."/>
            <person name="Salvi D."/>
            <person name="Soler L."/>
            <person name="While G.M."/>
            <person name="Uller T."/>
            <person name="Font E."/>
            <person name="Andersson L."/>
            <person name="Carneiro M."/>
        </authorList>
    </citation>
    <scope>NUCLEOTIDE SEQUENCE</scope>
</reference>
<comment type="catalytic activity">
    <reaction evidence="22">
        <text>(9Z)-hexadecenoyl-CoA + H2O = (9Z)-hexadecenoate + CoA + H(+)</text>
        <dbReference type="Rhea" id="RHEA:40131"/>
        <dbReference type="ChEBI" id="CHEBI:15377"/>
        <dbReference type="ChEBI" id="CHEBI:15378"/>
        <dbReference type="ChEBI" id="CHEBI:32372"/>
        <dbReference type="ChEBI" id="CHEBI:57287"/>
        <dbReference type="ChEBI" id="CHEBI:61540"/>
    </reaction>
    <physiologicalReaction direction="left-to-right" evidence="22">
        <dbReference type="Rhea" id="RHEA:40132"/>
    </physiologicalReaction>
</comment>
<dbReference type="GO" id="GO:0052689">
    <property type="term" value="F:carboxylic ester hydrolase activity"/>
    <property type="evidence" value="ECO:0007669"/>
    <property type="project" value="UniProtKB-KW"/>
</dbReference>
<evidence type="ECO:0000256" key="34">
    <source>
        <dbReference type="ARBA" id="ARBA00051584"/>
    </source>
</evidence>
<comment type="catalytic activity">
    <reaction evidence="35">
        <text>(9Z,12Z)-octadecadienoyl-CoA + H2O = (9Z,12Z)-octadecadienoate + CoA + H(+)</text>
        <dbReference type="Rhea" id="RHEA:40143"/>
        <dbReference type="ChEBI" id="CHEBI:15377"/>
        <dbReference type="ChEBI" id="CHEBI:15378"/>
        <dbReference type="ChEBI" id="CHEBI:30245"/>
        <dbReference type="ChEBI" id="CHEBI:57287"/>
        <dbReference type="ChEBI" id="CHEBI:57383"/>
    </reaction>
    <physiologicalReaction direction="left-to-right" evidence="35">
        <dbReference type="Rhea" id="RHEA:40144"/>
    </physiologicalReaction>
</comment>
<dbReference type="PANTHER" id="PTHR11066">
    <property type="entry name" value="ACYL-COA THIOESTERASE"/>
    <property type="match status" value="1"/>
</dbReference>
<comment type="catalytic activity">
    <reaction evidence="15">
        <text>octanoyl-CoA + H2O = octanoate + CoA + H(+)</text>
        <dbReference type="Rhea" id="RHEA:30143"/>
        <dbReference type="ChEBI" id="CHEBI:15377"/>
        <dbReference type="ChEBI" id="CHEBI:15378"/>
        <dbReference type="ChEBI" id="CHEBI:25646"/>
        <dbReference type="ChEBI" id="CHEBI:57287"/>
        <dbReference type="ChEBI" id="CHEBI:57386"/>
    </reaction>
    <physiologicalReaction direction="left-to-right" evidence="15">
        <dbReference type="Rhea" id="RHEA:30144"/>
    </physiologicalReaction>
</comment>
<dbReference type="InterPro" id="IPR029069">
    <property type="entry name" value="HotDog_dom_sf"/>
</dbReference>